<reference evidence="4 5" key="1">
    <citation type="submission" date="2018-08" db="EMBL/GenBank/DDBJ databases">
        <title>Cellulomonas rhizosphaerae sp. nov., a novel actinomycete isolated from soil.</title>
        <authorList>
            <person name="Tian Y."/>
        </authorList>
    </citation>
    <scope>NUCLEOTIDE SEQUENCE [LARGE SCALE GENOMIC DNA]</scope>
    <source>
        <strain evidence="4 5">NEAU-TCZ24</strain>
    </source>
</reference>
<gene>
    <name evidence="4" type="ORF">D1825_02635</name>
</gene>
<dbReference type="GO" id="GO:0008641">
    <property type="term" value="F:ubiquitin-like modifier activating enzyme activity"/>
    <property type="evidence" value="ECO:0007669"/>
    <property type="project" value="InterPro"/>
</dbReference>
<keyword evidence="2" id="KW-0812">Transmembrane</keyword>
<dbReference type="Pfam" id="PF00899">
    <property type="entry name" value="ThiF"/>
    <property type="match status" value="1"/>
</dbReference>
<dbReference type="Gene3D" id="3.40.50.720">
    <property type="entry name" value="NAD(P)-binding Rossmann-like Domain"/>
    <property type="match status" value="1"/>
</dbReference>
<comment type="caution">
    <text evidence="4">The sequence shown here is derived from an EMBL/GenBank/DDBJ whole genome shotgun (WGS) entry which is preliminary data.</text>
</comment>
<evidence type="ECO:0000256" key="2">
    <source>
        <dbReference type="SAM" id="Phobius"/>
    </source>
</evidence>
<evidence type="ECO:0000259" key="3">
    <source>
        <dbReference type="Pfam" id="PF00899"/>
    </source>
</evidence>
<dbReference type="AlphaFoldDB" id="A0A413RQD5"/>
<sequence>MRLREGLRVVRRSDTEVQVGTDPRWAVRITDLAHDEVAALLTADAVPGPSGSDGSTVGRGALPTHTPRLRAIADQLVAAQLAHAATDGRPNARSDARSDRGLDGRVARGTGTSDAQAWDLVDGTGRDRVAARAQRVVGVLGLGPTGTTVALALAASGVGTVLVDDARPVRSTDVGGCGYRWSDVGRQRDTVVARMVRDAAPRVAIESTRVPDLLVVVEHGATDPVRAADVLATGVPHLSVVVREADVVVGPLVVDGDGPCLRCLDLHRADADAAWPVVAEELSRPARDGDEVGVLAAVAGGLAAAAALGFLDRREPLAASYEVGLPDAVPRRRDWAVHPSCGCTAQSI</sequence>
<name>A0A413RQD5_9CELL</name>
<dbReference type="RefSeq" id="WP_118765931.1">
    <property type="nucleotide sequence ID" value="NZ_QWKP01000110.1"/>
</dbReference>
<proteinExistence type="predicted"/>
<accession>A0A413RQD5</accession>
<dbReference type="EMBL" id="QWKP01000110">
    <property type="protein sequence ID" value="RHA44167.1"/>
    <property type="molecule type" value="Genomic_DNA"/>
</dbReference>
<keyword evidence="5" id="KW-1185">Reference proteome</keyword>
<keyword evidence="2" id="KW-0472">Membrane</keyword>
<dbReference type="GO" id="GO:0016779">
    <property type="term" value="F:nucleotidyltransferase activity"/>
    <property type="evidence" value="ECO:0007669"/>
    <property type="project" value="UniProtKB-KW"/>
</dbReference>
<evidence type="ECO:0000256" key="1">
    <source>
        <dbReference type="SAM" id="MobiDB-lite"/>
    </source>
</evidence>
<dbReference type="OrthoDB" id="4426339at2"/>
<evidence type="ECO:0000313" key="5">
    <source>
        <dbReference type="Proteomes" id="UP000283374"/>
    </source>
</evidence>
<dbReference type="Proteomes" id="UP000283374">
    <property type="component" value="Unassembled WGS sequence"/>
</dbReference>
<keyword evidence="2" id="KW-1133">Transmembrane helix</keyword>
<feature type="compositionally biased region" description="Basic and acidic residues" evidence="1">
    <location>
        <begin position="90"/>
        <end position="106"/>
    </location>
</feature>
<keyword evidence="4" id="KW-0808">Transferase</keyword>
<feature type="domain" description="THIF-type NAD/FAD binding fold" evidence="3">
    <location>
        <begin position="136"/>
        <end position="314"/>
    </location>
</feature>
<keyword evidence="4" id="KW-0548">Nucleotidyltransferase</keyword>
<protein>
    <submittedName>
        <fullName evidence="4">ThiF family adenylyltransferase</fullName>
    </submittedName>
</protein>
<dbReference type="SUPFAM" id="SSF69572">
    <property type="entry name" value="Activating enzymes of the ubiquitin-like proteins"/>
    <property type="match status" value="1"/>
</dbReference>
<feature type="transmembrane region" description="Helical" evidence="2">
    <location>
        <begin position="292"/>
        <end position="311"/>
    </location>
</feature>
<dbReference type="InterPro" id="IPR000594">
    <property type="entry name" value="ThiF_NAD_FAD-bd"/>
</dbReference>
<organism evidence="4 5">
    <name type="scientific">Cellulomonas rhizosphaerae</name>
    <dbReference type="NCBI Taxonomy" id="2293719"/>
    <lineage>
        <taxon>Bacteria</taxon>
        <taxon>Bacillati</taxon>
        <taxon>Actinomycetota</taxon>
        <taxon>Actinomycetes</taxon>
        <taxon>Micrococcales</taxon>
        <taxon>Cellulomonadaceae</taxon>
        <taxon>Cellulomonas</taxon>
    </lineage>
</organism>
<dbReference type="InterPro" id="IPR035985">
    <property type="entry name" value="Ubiquitin-activating_enz"/>
</dbReference>
<feature type="region of interest" description="Disordered" evidence="1">
    <location>
        <begin position="83"/>
        <end position="110"/>
    </location>
</feature>
<evidence type="ECO:0000313" key="4">
    <source>
        <dbReference type="EMBL" id="RHA44167.1"/>
    </source>
</evidence>